<feature type="compositionally biased region" description="Low complexity" evidence="2">
    <location>
        <begin position="237"/>
        <end position="248"/>
    </location>
</feature>
<name>A0ABQ8UML3_9EUKA</name>
<keyword evidence="4" id="KW-1185">Reference proteome</keyword>
<feature type="region of interest" description="Disordered" evidence="2">
    <location>
        <begin position="337"/>
        <end position="357"/>
    </location>
</feature>
<feature type="compositionally biased region" description="Low complexity" evidence="2">
    <location>
        <begin position="667"/>
        <end position="681"/>
    </location>
</feature>
<proteinExistence type="predicted"/>
<feature type="region of interest" description="Disordered" evidence="2">
    <location>
        <begin position="642"/>
        <end position="701"/>
    </location>
</feature>
<evidence type="ECO:0000313" key="3">
    <source>
        <dbReference type="EMBL" id="KAJ4459241.1"/>
    </source>
</evidence>
<accession>A0ABQ8UML3</accession>
<feature type="compositionally biased region" description="Basic and acidic residues" evidence="2">
    <location>
        <begin position="261"/>
        <end position="279"/>
    </location>
</feature>
<dbReference type="InterPro" id="IPR007528">
    <property type="entry name" value="RINT1_Tip20"/>
</dbReference>
<feature type="compositionally biased region" description="Low complexity" evidence="2">
    <location>
        <begin position="642"/>
        <end position="655"/>
    </location>
</feature>
<dbReference type="PANTHER" id="PTHR13520:SF0">
    <property type="entry name" value="RAD50-INTERACTING PROTEIN 1"/>
    <property type="match status" value="1"/>
</dbReference>
<dbReference type="Proteomes" id="UP001141327">
    <property type="component" value="Unassembled WGS sequence"/>
</dbReference>
<dbReference type="EMBL" id="JAPMOS010000021">
    <property type="protein sequence ID" value="KAJ4459241.1"/>
    <property type="molecule type" value="Genomic_DNA"/>
</dbReference>
<reference evidence="3" key="1">
    <citation type="journal article" date="2022" name="bioRxiv">
        <title>Genomics of Preaxostyla Flagellates Illuminates Evolutionary Transitions and the Path Towards Mitochondrial Loss.</title>
        <authorList>
            <person name="Novak L.V.F."/>
            <person name="Treitli S.C."/>
            <person name="Pyrih J."/>
            <person name="Halakuc P."/>
            <person name="Pipaliya S.V."/>
            <person name="Vacek V."/>
            <person name="Brzon O."/>
            <person name="Soukal P."/>
            <person name="Eme L."/>
            <person name="Dacks J.B."/>
            <person name="Karnkowska A."/>
            <person name="Elias M."/>
            <person name="Hampl V."/>
        </authorList>
    </citation>
    <scope>NUCLEOTIDE SEQUENCE</scope>
    <source>
        <strain evidence="3">RCP-MX</strain>
    </source>
</reference>
<sequence>MPLTYQFKTATGMKSYGTEEKIYYGTQPMASSHPSRMQTLEGEAPTQPVVATEIDQAVQNYQRICDDIQAELDQCTTQFQLVHAEVQQLRESSFSEIKQEYQKLLAVSQELQQEASSHEELLTQFRRLDSLKRQRVYLKYLHEIPILIEQLRTAIQGVDLVSCRAAFELFERLVQTREDLKSLSAEPTALSQQLDATIPDLFEELKGALIGLYKTVLTEMNWPSAPPVPTLSELSDGSGTAAHTGGTSPKTTVRRRGAGKPGEKKQTPRRSDDPKHHESDDEAEESAVTPTTTTTAAAAPPTVESHDPTGYSRLVLQRLGEATKLLVGLQLSPGAPEFLRPQPPGSASPVVTSSHWSAANPPAHTPLPVVLLLEPILTRMKYHFEGDRATNQREKPEYLFHWAVHTLATHRTFFVMVVTDQLTSAGWPCDAAALFTDALTSRLVLKLTADLTLLVETALAPPMPADFDAIAMCLFEMRLRSKLGGSPPGLMRVWTEDMFLFQQWLKAEKQAVMDKLQEVMTTVDAWEPKVRPSHAPLAAPAFVIGVSGVGAASLLSEHYALLPIHLAHQFFRTVQLPVLERFLPELRRRVDLLPTQPHPQWAAHCTLLNSLAAMQQVLTEWGSEPVFLELLVFAKQHQLQHPSAAGGSGSASTPALPAPSPQPSPTTTPSLATSASTEALPTPSPSPSPVPSPTPALSPPLLDADLTSILSNVTTPFERDLPLIEGHLQRGTQVLVQRVVAMFAHDAAPYFKAGPGLWVVLDDTHVLSKNLKNLVGDTQN</sequence>
<feature type="coiled-coil region" evidence="1">
    <location>
        <begin position="58"/>
        <end position="128"/>
    </location>
</feature>
<feature type="region of interest" description="Disordered" evidence="2">
    <location>
        <begin position="228"/>
        <end position="309"/>
    </location>
</feature>
<feature type="compositionally biased region" description="Pro residues" evidence="2">
    <location>
        <begin position="656"/>
        <end position="666"/>
    </location>
</feature>
<evidence type="ECO:0000256" key="1">
    <source>
        <dbReference type="SAM" id="Coils"/>
    </source>
</evidence>
<evidence type="ECO:0000256" key="2">
    <source>
        <dbReference type="SAM" id="MobiDB-lite"/>
    </source>
</evidence>
<dbReference type="PROSITE" id="PS51386">
    <property type="entry name" value="RINT1_TIP20"/>
    <property type="match status" value="1"/>
</dbReference>
<protein>
    <submittedName>
        <fullName evidence="3">RAD50-interacting protein 1</fullName>
    </submittedName>
</protein>
<evidence type="ECO:0000313" key="4">
    <source>
        <dbReference type="Proteomes" id="UP001141327"/>
    </source>
</evidence>
<dbReference type="Pfam" id="PF04437">
    <property type="entry name" value="RINT1_TIP1"/>
    <property type="match status" value="1"/>
</dbReference>
<gene>
    <name evidence="3" type="ORF">PAPYR_4774</name>
</gene>
<organism evidence="3 4">
    <name type="scientific">Paratrimastix pyriformis</name>
    <dbReference type="NCBI Taxonomy" id="342808"/>
    <lineage>
        <taxon>Eukaryota</taxon>
        <taxon>Metamonada</taxon>
        <taxon>Preaxostyla</taxon>
        <taxon>Paratrimastigidae</taxon>
        <taxon>Paratrimastix</taxon>
    </lineage>
</organism>
<feature type="compositionally biased region" description="Low complexity" evidence="2">
    <location>
        <begin position="286"/>
        <end position="303"/>
    </location>
</feature>
<keyword evidence="1" id="KW-0175">Coiled coil</keyword>
<dbReference type="PANTHER" id="PTHR13520">
    <property type="entry name" value="RAD50-INTERACTING PROTEIN 1 RINT-1"/>
    <property type="match status" value="1"/>
</dbReference>
<feature type="compositionally biased region" description="Pro residues" evidence="2">
    <location>
        <begin position="682"/>
        <end position="698"/>
    </location>
</feature>
<comment type="caution">
    <text evidence="3">The sequence shown here is derived from an EMBL/GenBank/DDBJ whole genome shotgun (WGS) entry which is preliminary data.</text>
</comment>